<dbReference type="AlphaFoldDB" id="A0A7W7ACE1"/>
<sequence length="173" mass="18425">MRKLALAGLVAVLAIVAPGLAAKGDPRAETVALGLAAIGDPELAKADYVEHCAGCHGVQGLSAPARLPELRGRVGYMMCTPATRAYLLRLPNIAKSRINDNQQLADMLNFMVFGLGGESVLPGTKPFTAHEVGYERHFALTSASLVKERRRHVATAIAKCGAPASFKDFYRNP</sequence>
<evidence type="ECO:0008006" key="4">
    <source>
        <dbReference type="Google" id="ProtNLM"/>
    </source>
</evidence>
<keyword evidence="3" id="KW-1185">Reference proteome</keyword>
<dbReference type="SUPFAM" id="SSF46626">
    <property type="entry name" value="Cytochrome c"/>
    <property type="match status" value="1"/>
</dbReference>
<dbReference type="OrthoDB" id="9811281at2"/>
<comment type="caution">
    <text evidence="2">The sequence shown here is derived from an EMBL/GenBank/DDBJ whole genome shotgun (WGS) entry which is preliminary data.</text>
</comment>
<evidence type="ECO:0000313" key="2">
    <source>
        <dbReference type="EMBL" id="MBB4613587.1"/>
    </source>
</evidence>
<gene>
    <name evidence="2" type="ORF">GGR37_001862</name>
</gene>
<dbReference type="Proteomes" id="UP000538566">
    <property type="component" value="Unassembled WGS sequence"/>
</dbReference>
<feature type="signal peptide" evidence="1">
    <location>
        <begin position="1"/>
        <end position="21"/>
    </location>
</feature>
<dbReference type="InterPro" id="IPR036909">
    <property type="entry name" value="Cyt_c-like_dom_sf"/>
</dbReference>
<organism evidence="2 3">
    <name type="scientific">Novosphingobium taihuense</name>
    <dbReference type="NCBI Taxonomy" id="260085"/>
    <lineage>
        <taxon>Bacteria</taxon>
        <taxon>Pseudomonadati</taxon>
        <taxon>Pseudomonadota</taxon>
        <taxon>Alphaproteobacteria</taxon>
        <taxon>Sphingomonadales</taxon>
        <taxon>Sphingomonadaceae</taxon>
        <taxon>Novosphingobium</taxon>
    </lineage>
</organism>
<reference evidence="2 3" key="1">
    <citation type="submission" date="2020-08" db="EMBL/GenBank/DDBJ databases">
        <title>Genomic Encyclopedia of Type Strains, Phase IV (KMG-IV): sequencing the most valuable type-strain genomes for metagenomic binning, comparative biology and taxonomic classification.</title>
        <authorList>
            <person name="Goeker M."/>
        </authorList>
    </citation>
    <scope>NUCLEOTIDE SEQUENCE [LARGE SCALE GENOMIC DNA]</scope>
    <source>
        <strain evidence="2 3">DSM 17507</strain>
    </source>
</reference>
<name>A0A7W7ACE1_9SPHN</name>
<evidence type="ECO:0000313" key="3">
    <source>
        <dbReference type="Proteomes" id="UP000538566"/>
    </source>
</evidence>
<accession>A0A7W7ACE1</accession>
<keyword evidence="1" id="KW-0732">Signal</keyword>
<dbReference type="GO" id="GO:0020037">
    <property type="term" value="F:heme binding"/>
    <property type="evidence" value="ECO:0007669"/>
    <property type="project" value="InterPro"/>
</dbReference>
<dbReference type="EMBL" id="JACHOA010000003">
    <property type="protein sequence ID" value="MBB4613587.1"/>
    <property type="molecule type" value="Genomic_DNA"/>
</dbReference>
<proteinExistence type="predicted"/>
<feature type="chain" id="PRO_5030908950" description="Cytochrome C" evidence="1">
    <location>
        <begin position="22"/>
        <end position="173"/>
    </location>
</feature>
<dbReference type="RefSeq" id="WP_144907591.1">
    <property type="nucleotide sequence ID" value="NZ_JACHOA010000003.1"/>
</dbReference>
<dbReference type="GO" id="GO:0009055">
    <property type="term" value="F:electron transfer activity"/>
    <property type="evidence" value="ECO:0007669"/>
    <property type="project" value="InterPro"/>
</dbReference>
<evidence type="ECO:0000256" key="1">
    <source>
        <dbReference type="SAM" id="SignalP"/>
    </source>
</evidence>
<protein>
    <recommendedName>
        <fullName evidence="4">Cytochrome C</fullName>
    </recommendedName>
</protein>